<organism evidence="2 3">
    <name type="scientific">Catellatospora bangladeshensis</name>
    <dbReference type="NCBI Taxonomy" id="310355"/>
    <lineage>
        <taxon>Bacteria</taxon>
        <taxon>Bacillati</taxon>
        <taxon>Actinomycetota</taxon>
        <taxon>Actinomycetes</taxon>
        <taxon>Micromonosporales</taxon>
        <taxon>Micromonosporaceae</taxon>
        <taxon>Catellatospora</taxon>
    </lineage>
</organism>
<dbReference type="GO" id="GO:0046872">
    <property type="term" value="F:metal ion binding"/>
    <property type="evidence" value="ECO:0007669"/>
    <property type="project" value="InterPro"/>
</dbReference>
<dbReference type="InterPro" id="IPR034660">
    <property type="entry name" value="DinB/YfiT-like"/>
</dbReference>
<sequence length="264" mass="28198">MSNSADAVIAALRSGHDELAAAVRGYGEKELTGPSGAADWDVSQVLSHLGSGAEIHLAALDLSLEGKPNAGSDFNQGVWARWNAMAPADRAEGFEAANDKLLERYESFDAQTRRELRIDMGFLPAPVDVATAAGFRLSEYAFHSWDVRVGADPAAALAPEAVPLLNTITPGMLGWMAKTDRLGDRSAVLRVETTGPDAVYGLRLSPEKVELTDPPAKPDGVLRLPAEAWLRLLVGRLSPEHTPSSVETSGAADLDLLRDVFRGF</sequence>
<protein>
    <recommendedName>
        <fullName evidence="1">Mycothiol-dependent maleylpyruvate isomerase metal-binding domain-containing protein</fullName>
    </recommendedName>
</protein>
<gene>
    <name evidence="2" type="ORF">Cba03nite_31800</name>
</gene>
<dbReference type="NCBIfam" id="TIGR03083">
    <property type="entry name" value="maleylpyruvate isomerase family mycothiol-dependent enzyme"/>
    <property type="match status" value="1"/>
</dbReference>
<feature type="domain" description="Mycothiol-dependent maleylpyruvate isomerase metal-binding" evidence="1">
    <location>
        <begin position="12"/>
        <end position="148"/>
    </location>
</feature>
<dbReference type="Pfam" id="PF11716">
    <property type="entry name" value="MDMPI_N"/>
    <property type="match status" value="1"/>
</dbReference>
<reference evidence="2 3" key="1">
    <citation type="submission" date="2021-01" db="EMBL/GenBank/DDBJ databases">
        <title>Whole genome shotgun sequence of Catellatospora bangladeshensis NBRC 107357.</title>
        <authorList>
            <person name="Komaki H."/>
            <person name="Tamura T."/>
        </authorList>
    </citation>
    <scope>NUCLEOTIDE SEQUENCE [LARGE SCALE GENOMIC DNA]</scope>
    <source>
        <strain evidence="2 3">NBRC 107357</strain>
    </source>
</reference>
<dbReference type="Gene3D" id="1.20.120.450">
    <property type="entry name" value="dinb family like domain"/>
    <property type="match status" value="1"/>
</dbReference>
<evidence type="ECO:0000313" key="3">
    <source>
        <dbReference type="Proteomes" id="UP000601223"/>
    </source>
</evidence>
<evidence type="ECO:0000313" key="2">
    <source>
        <dbReference type="EMBL" id="GIF81831.1"/>
    </source>
</evidence>
<keyword evidence="3" id="KW-1185">Reference proteome</keyword>
<comment type="caution">
    <text evidence="2">The sequence shown here is derived from an EMBL/GenBank/DDBJ whole genome shotgun (WGS) entry which is preliminary data.</text>
</comment>
<dbReference type="InterPro" id="IPR017517">
    <property type="entry name" value="Maleyloyr_isom"/>
</dbReference>
<proteinExistence type="predicted"/>
<dbReference type="AlphaFoldDB" id="A0A8J3JCJ8"/>
<dbReference type="EMBL" id="BONF01000016">
    <property type="protein sequence ID" value="GIF81831.1"/>
    <property type="molecule type" value="Genomic_DNA"/>
</dbReference>
<name>A0A8J3JCJ8_9ACTN</name>
<evidence type="ECO:0000259" key="1">
    <source>
        <dbReference type="Pfam" id="PF11716"/>
    </source>
</evidence>
<dbReference type="SUPFAM" id="SSF109854">
    <property type="entry name" value="DinB/YfiT-like putative metalloenzymes"/>
    <property type="match status" value="1"/>
</dbReference>
<accession>A0A8J3JCJ8</accession>
<dbReference type="RefSeq" id="WP_203746451.1">
    <property type="nucleotide sequence ID" value="NZ_BONF01000016.1"/>
</dbReference>
<dbReference type="Proteomes" id="UP000601223">
    <property type="component" value="Unassembled WGS sequence"/>
</dbReference>
<dbReference type="InterPro" id="IPR024344">
    <property type="entry name" value="MDMPI_metal-binding"/>
</dbReference>